<dbReference type="GO" id="GO:0009003">
    <property type="term" value="F:signal peptidase activity"/>
    <property type="evidence" value="ECO:0007669"/>
    <property type="project" value="UniProtKB-EC"/>
</dbReference>
<evidence type="ECO:0000256" key="1">
    <source>
        <dbReference type="ARBA" id="ARBA00000677"/>
    </source>
</evidence>
<dbReference type="KEGG" id="smaa:IT774_05560"/>
<dbReference type="GO" id="GO:0004252">
    <property type="term" value="F:serine-type endopeptidase activity"/>
    <property type="evidence" value="ECO:0007669"/>
    <property type="project" value="InterPro"/>
</dbReference>
<dbReference type="CDD" id="cd06530">
    <property type="entry name" value="S26_SPase_I"/>
    <property type="match status" value="1"/>
</dbReference>
<keyword evidence="5 7" id="KW-0378">Hydrolase</keyword>
<dbReference type="SUPFAM" id="SSF51306">
    <property type="entry name" value="LexA/Signal peptidase"/>
    <property type="match status" value="1"/>
</dbReference>
<dbReference type="InterPro" id="IPR000223">
    <property type="entry name" value="Pept_S26A_signal_pept_1"/>
</dbReference>
<comment type="subcellular location">
    <subcellularLocation>
        <location evidence="7">Membrane</location>
        <topology evidence="7">Multi-pass membrane protein</topology>
    </subcellularLocation>
</comment>
<dbReference type="PROSITE" id="PS00761">
    <property type="entry name" value="SPASE_I_3"/>
    <property type="match status" value="1"/>
</dbReference>
<name>A0A7S9DZ60_9ALTE</name>
<feature type="active site" evidence="6">
    <location>
        <position position="39"/>
    </location>
</feature>
<dbReference type="PROSITE" id="PS00760">
    <property type="entry name" value="SPASE_I_2"/>
    <property type="match status" value="1"/>
</dbReference>
<reference evidence="9 10" key="1">
    <citation type="submission" date="2020-11" db="EMBL/GenBank/DDBJ databases">
        <title>Complete genome sequence for Salinimonas sp. strain G2-b.</title>
        <authorList>
            <person name="Park S.-J."/>
        </authorList>
    </citation>
    <scope>NUCLEOTIDE SEQUENCE [LARGE SCALE GENOMIC DNA]</scope>
    <source>
        <strain evidence="9 10">G2-b</strain>
    </source>
</reference>
<evidence type="ECO:0000256" key="7">
    <source>
        <dbReference type="RuleBase" id="RU362042"/>
    </source>
</evidence>
<evidence type="ECO:0000313" key="10">
    <source>
        <dbReference type="Proteomes" id="UP000595095"/>
    </source>
</evidence>
<evidence type="ECO:0000259" key="8">
    <source>
        <dbReference type="Pfam" id="PF10502"/>
    </source>
</evidence>
<sequence length="218" mass="24410">MWPRLLTVVKENLGFIVLMLALLSVRSSIADWYHVPSGSMQPTISIGDRIFVDKAAYRVDIPFTDIALARPAEPAHGDIVIINSAQAHERLVKRVVGLPGDSVRLSNNHLIVNNTRYDYRKQSGDIFVESSAHTQHQVQLTDAQTLTKDALKYRSFGPVTVPAEHVLVLGDNRNHSADSRVHGFVPMNEIAGKATAVLWSWPENSTWPDLQSWWEPLK</sequence>
<dbReference type="Gene3D" id="2.10.109.10">
    <property type="entry name" value="Umud Fragment, subunit A"/>
    <property type="match status" value="1"/>
</dbReference>
<dbReference type="PANTHER" id="PTHR43390">
    <property type="entry name" value="SIGNAL PEPTIDASE I"/>
    <property type="match status" value="1"/>
</dbReference>
<evidence type="ECO:0000256" key="2">
    <source>
        <dbReference type="ARBA" id="ARBA00009370"/>
    </source>
</evidence>
<dbReference type="InterPro" id="IPR036286">
    <property type="entry name" value="LexA/Signal_pep-like_sf"/>
</dbReference>
<dbReference type="InterPro" id="IPR019757">
    <property type="entry name" value="Pept_S26A_signal_pept_1_Lys-AS"/>
</dbReference>
<gene>
    <name evidence="9" type="primary">lepB</name>
    <name evidence="9" type="ORF">IT774_05560</name>
</gene>
<dbReference type="PANTHER" id="PTHR43390:SF1">
    <property type="entry name" value="CHLOROPLAST PROCESSING PEPTIDASE"/>
    <property type="match status" value="1"/>
</dbReference>
<protein>
    <recommendedName>
        <fullName evidence="4 7">Signal peptidase I</fullName>
        <ecNumber evidence="3 7">3.4.21.89</ecNumber>
    </recommendedName>
</protein>
<dbReference type="NCBIfam" id="TIGR02227">
    <property type="entry name" value="sigpep_I_bact"/>
    <property type="match status" value="1"/>
</dbReference>
<evidence type="ECO:0000256" key="3">
    <source>
        <dbReference type="ARBA" id="ARBA00013208"/>
    </source>
</evidence>
<evidence type="ECO:0000256" key="5">
    <source>
        <dbReference type="ARBA" id="ARBA00022801"/>
    </source>
</evidence>
<dbReference type="Proteomes" id="UP000595095">
    <property type="component" value="Chromosome"/>
</dbReference>
<dbReference type="GO" id="GO:0016020">
    <property type="term" value="C:membrane"/>
    <property type="evidence" value="ECO:0007669"/>
    <property type="project" value="UniProtKB-SubCell"/>
</dbReference>
<dbReference type="EMBL" id="CP064795">
    <property type="protein sequence ID" value="QPG06629.1"/>
    <property type="molecule type" value="Genomic_DNA"/>
</dbReference>
<dbReference type="InterPro" id="IPR019758">
    <property type="entry name" value="Pept_S26A_signal_pept_1_CS"/>
</dbReference>
<comment type="similarity">
    <text evidence="2 7">Belongs to the peptidase S26 family.</text>
</comment>
<accession>A0A7S9DZ60</accession>
<dbReference type="RefSeq" id="WP_195811705.1">
    <property type="nucleotide sequence ID" value="NZ_CP064795.1"/>
</dbReference>
<dbReference type="PRINTS" id="PR00727">
    <property type="entry name" value="LEADERPTASE"/>
</dbReference>
<evidence type="ECO:0000313" key="9">
    <source>
        <dbReference type="EMBL" id="QPG06629.1"/>
    </source>
</evidence>
<dbReference type="Pfam" id="PF10502">
    <property type="entry name" value="Peptidase_S26"/>
    <property type="match status" value="1"/>
</dbReference>
<keyword evidence="10" id="KW-1185">Reference proteome</keyword>
<dbReference type="EC" id="3.4.21.89" evidence="3 7"/>
<evidence type="ECO:0000256" key="6">
    <source>
        <dbReference type="PIRSR" id="PIRSR600223-1"/>
    </source>
</evidence>
<dbReference type="GO" id="GO:0006465">
    <property type="term" value="P:signal peptide processing"/>
    <property type="evidence" value="ECO:0007669"/>
    <property type="project" value="InterPro"/>
</dbReference>
<evidence type="ECO:0000256" key="4">
    <source>
        <dbReference type="ARBA" id="ARBA00019232"/>
    </source>
</evidence>
<feature type="active site" evidence="6">
    <location>
        <position position="93"/>
    </location>
</feature>
<proteinExistence type="inferred from homology"/>
<dbReference type="InterPro" id="IPR019533">
    <property type="entry name" value="Peptidase_S26"/>
</dbReference>
<keyword evidence="7" id="KW-0645">Protease</keyword>
<comment type="catalytic activity">
    <reaction evidence="1 7">
        <text>Cleavage of hydrophobic, N-terminal signal or leader sequences from secreted and periplasmic proteins.</text>
        <dbReference type="EC" id="3.4.21.89"/>
    </reaction>
</comment>
<dbReference type="AlphaFoldDB" id="A0A7S9DZ60"/>
<feature type="domain" description="Peptidase S26" evidence="8">
    <location>
        <begin position="15"/>
        <end position="199"/>
    </location>
</feature>
<organism evidence="9 10">
    <name type="scientific">Salinimonas marina</name>
    <dbReference type="NCBI Taxonomy" id="2785918"/>
    <lineage>
        <taxon>Bacteria</taxon>
        <taxon>Pseudomonadati</taxon>
        <taxon>Pseudomonadota</taxon>
        <taxon>Gammaproteobacteria</taxon>
        <taxon>Alteromonadales</taxon>
        <taxon>Alteromonadaceae</taxon>
        <taxon>Alteromonas/Salinimonas group</taxon>
        <taxon>Salinimonas</taxon>
    </lineage>
</organism>